<gene>
    <name evidence="2" type="ORF">LTRI10_LOCUS34353</name>
</gene>
<dbReference type="Proteomes" id="UP001497516">
    <property type="component" value="Chromosome 6"/>
</dbReference>
<dbReference type="EMBL" id="OZ034819">
    <property type="protein sequence ID" value="CAL1393804.1"/>
    <property type="molecule type" value="Genomic_DNA"/>
</dbReference>
<accession>A0AAV2F727</accession>
<evidence type="ECO:0000256" key="1">
    <source>
        <dbReference type="SAM" id="MobiDB-lite"/>
    </source>
</evidence>
<name>A0AAV2F727_9ROSI</name>
<evidence type="ECO:0000313" key="3">
    <source>
        <dbReference type="Proteomes" id="UP001497516"/>
    </source>
</evidence>
<keyword evidence="3" id="KW-1185">Reference proteome</keyword>
<protein>
    <submittedName>
        <fullName evidence="2">Uncharacterized protein</fullName>
    </submittedName>
</protein>
<feature type="compositionally biased region" description="Basic and acidic residues" evidence="1">
    <location>
        <begin position="229"/>
        <end position="253"/>
    </location>
</feature>
<feature type="region of interest" description="Disordered" evidence="1">
    <location>
        <begin position="66"/>
        <end position="133"/>
    </location>
</feature>
<feature type="region of interest" description="Disordered" evidence="1">
    <location>
        <begin position="197"/>
        <end position="269"/>
    </location>
</feature>
<dbReference type="AlphaFoldDB" id="A0AAV2F727"/>
<feature type="region of interest" description="Disordered" evidence="1">
    <location>
        <begin position="1"/>
        <end position="24"/>
    </location>
</feature>
<proteinExistence type="predicted"/>
<feature type="compositionally biased region" description="Basic and acidic residues" evidence="1">
    <location>
        <begin position="105"/>
        <end position="116"/>
    </location>
</feature>
<feature type="region of interest" description="Disordered" evidence="1">
    <location>
        <begin position="172"/>
        <end position="191"/>
    </location>
</feature>
<evidence type="ECO:0000313" key="2">
    <source>
        <dbReference type="EMBL" id="CAL1393804.1"/>
    </source>
</evidence>
<reference evidence="2 3" key="1">
    <citation type="submission" date="2024-04" db="EMBL/GenBank/DDBJ databases">
        <authorList>
            <person name="Fracassetti M."/>
        </authorList>
    </citation>
    <scope>NUCLEOTIDE SEQUENCE [LARGE SCALE GENOMIC DNA]</scope>
</reference>
<feature type="compositionally biased region" description="Low complexity" evidence="1">
    <location>
        <begin position="76"/>
        <end position="86"/>
    </location>
</feature>
<organism evidence="2 3">
    <name type="scientific">Linum trigynum</name>
    <dbReference type="NCBI Taxonomy" id="586398"/>
    <lineage>
        <taxon>Eukaryota</taxon>
        <taxon>Viridiplantae</taxon>
        <taxon>Streptophyta</taxon>
        <taxon>Embryophyta</taxon>
        <taxon>Tracheophyta</taxon>
        <taxon>Spermatophyta</taxon>
        <taxon>Magnoliopsida</taxon>
        <taxon>eudicotyledons</taxon>
        <taxon>Gunneridae</taxon>
        <taxon>Pentapetalae</taxon>
        <taxon>rosids</taxon>
        <taxon>fabids</taxon>
        <taxon>Malpighiales</taxon>
        <taxon>Linaceae</taxon>
        <taxon>Linum</taxon>
    </lineage>
</organism>
<sequence>MSGRAATPKPEQQTEAAPVDKSVGDLVDTATVSDIKRETAFVEEFQAEDAVERPMTSRLANWRFQKKQRSDEAEMATATSTVSAASHKSLLINPPTANWEMPTAIRDRRNGAEEPTFRGATMEEGTSKAAPIEAMSDDLPLGKKMSARSSLSSCRLKILSLKKEEVMDLPKAVYSPKRNSPELPIEEIPEQRDGAASLVARGRVAPDEVTTTKDAMRREKSRFRAISPPRREMEYRPDKEPNKQTKMEKRDGDSSLSWESTTDDGKMKVETRPESGFALRCLVPCSPSRKKVAAEFFELATGREEESPVKALAAGKRDLKTPCVVAPGVTAD</sequence>
<feature type="compositionally biased region" description="Basic and acidic residues" evidence="1">
    <location>
        <begin position="204"/>
        <end position="218"/>
    </location>
</feature>